<evidence type="ECO:0000313" key="1">
    <source>
        <dbReference type="EMBL" id="EUJ16562.1"/>
    </source>
</evidence>
<gene>
    <name evidence="1" type="ORF">MAQA_15946</name>
</gene>
<dbReference type="Proteomes" id="UP000019246">
    <property type="component" value="Unassembled WGS sequence"/>
</dbReference>
<dbReference type="PATRIC" id="fig|1265818.5.peg.3221"/>
<sequence length="148" mass="17762">FYTVLLLKSTDVNALNQDEARKAMGQFARFNTNYIEPYKILSMRFPADTKEQQRYWRKMLQRASTPLQKTRCKETLRKLQQVENEKSNQEYYLFIYGKSMRELNNNFQKVIRLSDTYFYATQLAPKKIEQIHKKVFNLNLVLGNKVME</sequence>
<organism evidence="1 2">
    <name type="scientific">Listeria aquatica FSL S10-1188</name>
    <dbReference type="NCBI Taxonomy" id="1265818"/>
    <lineage>
        <taxon>Bacteria</taxon>
        <taxon>Bacillati</taxon>
        <taxon>Bacillota</taxon>
        <taxon>Bacilli</taxon>
        <taxon>Bacillales</taxon>
        <taxon>Listeriaceae</taxon>
        <taxon>Listeria</taxon>
    </lineage>
</organism>
<accession>W7ASG9</accession>
<reference evidence="1 2" key="1">
    <citation type="journal article" date="2014" name="Int. J. Syst. Evol. Microbiol.">
        <title>Listeria floridensis sp. nov., Listeria aquatica sp. nov., Listeria cornellensis sp. nov., Listeria riparia sp. nov. and Listeria grandensis sp. nov., from agricultural and natural environments.</title>
        <authorList>
            <person name="den Bakker H.C."/>
            <person name="Warchocki S."/>
            <person name="Wright E.M."/>
            <person name="Allred A.F."/>
            <person name="Ahlstrom C."/>
            <person name="Manuel C.S."/>
            <person name="Stasiewicz M.J."/>
            <person name="Burrell A."/>
            <person name="Roof S."/>
            <person name="Strawn L."/>
            <person name="Fortes E.D."/>
            <person name="Nightingale K.K."/>
            <person name="Kephart D."/>
            <person name="Wiedmann M."/>
        </authorList>
    </citation>
    <scope>NUCLEOTIDE SEQUENCE [LARGE SCALE GENOMIC DNA]</scope>
    <source>
        <strain evidence="1 2">FSL S10-1188</strain>
    </source>
</reference>
<dbReference type="AlphaFoldDB" id="W7ASG9"/>
<comment type="caution">
    <text evidence="1">The sequence shown here is derived from an EMBL/GenBank/DDBJ whole genome shotgun (WGS) entry which is preliminary data.</text>
</comment>
<dbReference type="RefSeq" id="WP_206537561.1">
    <property type="nucleotide sequence ID" value="NZ_AOCG01000023.1"/>
</dbReference>
<dbReference type="EMBL" id="AOCG01000023">
    <property type="protein sequence ID" value="EUJ16562.1"/>
    <property type="molecule type" value="Genomic_DNA"/>
</dbReference>
<name>W7ASG9_9LIST</name>
<feature type="non-terminal residue" evidence="1">
    <location>
        <position position="1"/>
    </location>
</feature>
<keyword evidence="2" id="KW-1185">Reference proteome</keyword>
<proteinExistence type="predicted"/>
<evidence type="ECO:0000313" key="2">
    <source>
        <dbReference type="Proteomes" id="UP000019246"/>
    </source>
</evidence>
<protein>
    <submittedName>
        <fullName evidence="1">Uncharacterized protein</fullName>
    </submittedName>
</protein>